<evidence type="ECO:0000313" key="2">
    <source>
        <dbReference type="Proteomes" id="UP001170674"/>
    </source>
</evidence>
<dbReference type="RefSeq" id="WP_304514818.1">
    <property type="nucleotide sequence ID" value="NZ_JAOSIR010000019.1"/>
</dbReference>
<name>A0ABT9D3C1_9MOLU</name>
<gene>
    <name evidence="1" type="ORF">OC683_01650</name>
</gene>
<evidence type="ECO:0000313" key="1">
    <source>
        <dbReference type="EMBL" id="MDO8059312.1"/>
    </source>
</evidence>
<proteinExistence type="predicted"/>
<reference evidence="1 2" key="1">
    <citation type="journal article" date="2023" name="Int. J. Syst. Evol. Microbiol.">
        <title>The observation of taxonomic boundaries for the 16SrII and 16SrXXV phytoplasmas using genome-based delimitation.</title>
        <authorList>
            <person name="Rodrigues Jardim B."/>
            <person name="Tran-Nguyen L.T.T."/>
            <person name="Gambley C."/>
            <person name="Al-Sadi A.M."/>
            <person name="Al-Subhi A.M."/>
            <person name="Foissac X."/>
            <person name="Salar P."/>
            <person name="Cai H."/>
            <person name="Yang J.Y."/>
            <person name="Davis R."/>
            <person name="Jones L."/>
            <person name="Rodoni B."/>
            <person name="Constable F.E."/>
        </authorList>
    </citation>
    <scope>NUCLEOTIDE SEQUENCE [LARGE SCALE GENOMIC DNA]</scope>
    <source>
        <strain evidence="1">BAWM-OMN-P53</strain>
    </source>
</reference>
<comment type="caution">
    <text evidence="1">The sequence shown here is derived from an EMBL/GenBank/DDBJ whole genome shotgun (WGS) entry which is preliminary data.</text>
</comment>
<keyword evidence="2" id="KW-1185">Reference proteome</keyword>
<dbReference type="EMBL" id="JAOSIR010000019">
    <property type="protein sequence ID" value="MDO8059312.1"/>
    <property type="molecule type" value="Genomic_DNA"/>
</dbReference>
<protein>
    <submittedName>
        <fullName evidence="1">Uncharacterized protein</fullName>
    </submittedName>
</protein>
<organism evidence="1 2">
    <name type="scientific">Candidatus Phytoplasma crotalariae</name>
    <dbReference type="NCBI Taxonomy" id="2982627"/>
    <lineage>
        <taxon>Bacteria</taxon>
        <taxon>Bacillati</taxon>
        <taxon>Mycoplasmatota</taxon>
        <taxon>Mollicutes</taxon>
        <taxon>Acholeplasmatales</taxon>
        <taxon>Acholeplasmataceae</taxon>
        <taxon>Candidatus Phytoplasma</taxon>
        <taxon>16SrII (Peanut WB group)</taxon>
    </lineage>
</organism>
<dbReference type="Proteomes" id="UP001170674">
    <property type="component" value="Unassembled WGS sequence"/>
</dbReference>
<sequence>MRTTSSSERIKPSQLENVYLYYIDLKMEELIKEKKPIKIGNPEYWKAWDKNQHEIAKSPHQ</sequence>
<accession>A0ABT9D3C1</accession>